<comment type="caution">
    <text evidence="1">The sequence shown here is derived from an EMBL/GenBank/DDBJ whole genome shotgun (WGS) entry which is preliminary data.</text>
</comment>
<organism evidence="1 2">
    <name type="scientific">Protopolystoma xenopodis</name>
    <dbReference type="NCBI Taxonomy" id="117903"/>
    <lineage>
        <taxon>Eukaryota</taxon>
        <taxon>Metazoa</taxon>
        <taxon>Spiralia</taxon>
        <taxon>Lophotrochozoa</taxon>
        <taxon>Platyhelminthes</taxon>
        <taxon>Monogenea</taxon>
        <taxon>Polyopisthocotylea</taxon>
        <taxon>Polystomatidea</taxon>
        <taxon>Polystomatidae</taxon>
        <taxon>Protopolystoma</taxon>
    </lineage>
</organism>
<reference evidence="1" key="1">
    <citation type="submission" date="2018-11" db="EMBL/GenBank/DDBJ databases">
        <authorList>
            <consortium name="Pathogen Informatics"/>
        </authorList>
    </citation>
    <scope>NUCLEOTIDE SEQUENCE</scope>
</reference>
<sequence>MSYCLTNLDASQVIADQQAALDVYRRQGRIFKKLDPKFGMDFTPTNFMKEQRRQNVQSVGFSQPQLPYGHNLCREVVRDDEEVKNDKPTTCLIMEENIKLYARLGTGSFGIVLRGDWITPQGKKVSYLSK</sequence>
<gene>
    <name evidence="1" type="ORF">PXEA_LOCUS37744</name>
</gene>
<dbReference type="Gene3D" id="3.30.200.20">
    <property type="entry name" value="Phosphorylase Kinase, domain 1"/>
    <property type="match status" value="1"/>
</dbReference>
<keyword evidence="2" id="KW-1185">Reference proteome</keyword>
<accession>A0A3S5CSF1</accession>
<protein>
    <submittedName>
        <fullName evidence="1">Uncharacterized protein</fullName>
    </submittedName>
</protein>
<evidence type="ECO:0000313" key="1">
    <source>
        <dbReference type="EMBL" id="VEL44304.1"/>
    </source>
</evidence>
<dbReference type="AlphaFoldDB" id="A0A3S5CSF1"/>
<dbReference type="EMBL" id="CAAALY010294033">
    <property type="protein sequence ID" value="VEL44304.1"/>
    <property type="molecule type" value="Genomic_DNA"/>
</dbReference>
<dbReference type="Proteomes" id="UP000784294">
    <property type="component" value="Unassembled WGS sequence"/>
</dbReference>
<name>A0A3S5CSF1_9PLAT</name>
<dbReference type="OrthoDB" id="635774at2759"/>
<evidence type="ECO:0000313" key="2">
    <source>
        <dbReference type="Proteomes" id="UP000784294"/>
    </source>
</evidence>
<proteinExistence type="predicted"/>